<keyword evidence="3" id="KW-1185">Reference proteome</keyword>
<comment type="caution">
    <text evidence="2">The sequence shown here is derived from an EMBL/GenBank/DDBJ whole genome shotgun (WGS) entry which is preliminary data.</text>
</comment>
<organism evidence="2 3">
    <name type="scientific">Promicromonospora alba</name>
    <dbReference type="NCBI Taxonomy" id="1616110"/>
    <lineage>
        <taxon>Bacteria</taxon>
        <taxon>Bacillati</taxon>
        <taxon>Actinomycetota</taxon>
        <taxon>Actinomycetes</taxon>
        <taxon>Micrococcales</taxon>
        <taxon>Promicromonosporaceae</taxon>
        <taxon>Promicromonospora</taxon>
    </lineage>
</organism>
<dbReference type="RefSeq" id="WP_377136398.1">
    <property type="nucleotide sequence ID" value="NZ_JBHSFI010000004.1"/>
</dbReference>
<feature type="signal peptide" evidence="1">
    <location>
        <begin position="1"/>
        <end position="21"/>
    </location>
</feature>
<keyword evidence="1" id="KW-0732">Signal</keyword>
<accession>A0ABV9HIK2</accession>
<evidence type="ECO:0008006" key="4">
    <source>
        <dbReference type="Google" id="ProtNLM"/>
    </source>
</evidence>
<proteinExistence type="predicted"/>
<reference evidence="3" key="1">
    <citation type="journal article" date="2019" name="Int. J. Syst. Evol. Microbiol.">
        <title>The Global Catalogue of Microorganisms (GCM) 10K type strain sequencing project: providing services to taxonomists for standard genome sequencing and annotation.</title>
        <authorList>
            <consortium name="The Broad Institute Genomics Platform"/>
            <consortium name="The Broad Institute Genome Sequencing Center for Infectious Disease"/>
            <person name="Wu L."/>
            <person name="Ma J."/>
        </authorList>
    </citation>
    <scope>NUCLEOTIDE SEQUENCE [LARGE SCALE GENOMIC DNA]</scope>
    <source>
        <strain evidence="3">CCUG 42722</strain>
    </source>
</reference>
<sequence length="161" mass="17175">MSRWLRSLLVGMAVTAGLVGAGTGAQALQNWGTINAYDSNNVRLGSAYGTAYFDDNSGDKWFFKSHYTDRRDNGNGVYTNTAWYFNGSFCYPAGEGSVGCSSGWYGDGSTNTAVTSATKTGYSGKLLKGTAESIRGGIKICQSDSFADTCSGQTFRGMSYR</sequence>
<evidence type="ECO:0000256" key="1">
    <source>
        <dbReference type="SAM" id="SignalP"/>
    </source>
</evidence>
<protein>
    <recommendedName>
        <fullName evidence="4">Secreted protein</fullName>
    </recommendedName>
</protein>
<dbReference type="Proteomes" id="UP001596011">
    <property type="component" value="Unassembled WGS sequence"/>
</dbReference>
<evidence type="ECO:0000313" key="2">
    <source>
        <dbReference type="EMBL" id="MFC4629400.1"/>
    </source>
</evidence>
<feature type="chain" id="PRO_5047264353" description="Secreted protein" evidence="1">
    <location>
        <begin position="22"/>
        <end position="161"/>
    </location>
</feature>
<dbReference type="EMBL" id="JBHSFI010000004">
    <property type="protein sequence ID" value="MFC4629400.1"/>
    <property type="molecule type" value="Genomic_DNA"/>
</dbReference>
<evidence type="ECO:0000313" key="3">
    <source>
        <dbReference type="Proteomes" id="UP001596011"/>
    </source>
</evidence>
<gene>
    <name evidence="2" type="ORF">ACFO6V_14240</name>
</gene>
<name>A0ABV9HIK2_9MICO</name>